<evidence type="ECO:0000256" key="2">
    <source>
        <dbReference type="ARBA" id="ARBA00006434"/>
    </source>
</evidence>
<dbReference type="Gene3D" id="1.20.1730.10">
    <property type="entry name" value="Sodium/glucose cotransporter"/>
    <property type="match status" value="1"/>
</dbReference>
<feature type="transmembrane region" description="Helical" evidence="13">
    <location>
        <begin position="322"/>
        <end position="341"/>
    </location>
</feature>
<evidence type="ECO:0000313" key="15">
    <source>
        <dbReference type="EMBL" id="CAE7149561.1"/>
    </source>
</evidence>
<sequence>MGTNTDPYQPLERERTIMRQILELLLEYQHPVTIVTKSALILRDLDILQALADQQLVHVHLSVTTLDNQLKTKLEPRTASPTARLRAISALADARVPTGAMIAPVIPFLNDHELEAMVQRCAEAGAGAVQYILIRLPHEVAPLFEQWLVHHYPLKAKRVMQTIRSTRGGKAYSAQWYQRMTGSGPFAELIAQRFNVVGNADDFATARNAYGPVFLAFAFAATTASGATFVGFPGIGYNAGMAVIWSVFLYPVGVYLGVLLCLRLVSSSGHEFGSRSIPEYLGIRYQSDLIRILVSLFSLSLFFYLAGQLVSGIVMFEIMLGLPPAVALGVTAFVLMVYVVLGGAHADILTDGVQGFIMVLVGLLVMILFLLGYGIEGGFGGMLDQLRAKDENLVGWLNKNDVLYHSWWSVLAILLAHIPLGMLPHIGNKLWALKAPEQRQTFIRLAFAFGLILGMLGLGGIMARVILGEGVNGNQALALLFIELFPSWLAALLGVGILAAVMSTADGLVVSSSQIVANDLYRLTFVPRFRAHLSEAEVEQRVLKISRVSTVVIMLLCTALAWSMLDMNVTIIVWVGTGCMMAAFAGPLILGAVWKGVTKTGAFAGLLSGGLVFIITFNAMIKPEWFDPGMWQNMAIWLRIEAPNPWSCAAMGEVVSVLVTVIVSKLTQPLPQAHLRKLFPA</sequence>
<keyword evidence="6" id="KW-0769">Symport</keyword>
<keyword evidence="9" id="KW-0406">Ion transport</keyword>
<keyword evidence="5 13" id="KW-0812">Transmembrane</keyword>
<feature type="transmembrane region" description="Helical" evidence="13">
    <location>
        <begin position="242"/>
        <end position="265"/>
    </location>
</feature>
<dbReference type="GO" id="GO:0003824">
    <property type="term" value="F:catalytic activity"/>
    <property type="evidence" value="ECO:0007669"/>
    <property type="project" value="InterPro"/>
</dbReference>
<evidence type="ECO:0000313" key="16">
    <source>
        <dbReference type="Proteomes" id="UP000649617"/>
    </source>
</evidence>
<evidence type="ECO:0000256" key="9">
    <source>
        <dbReference type="ARBA" id="ARBA00023065"/>
    </source>
</evidence>
<dbReference type="InterPro" id="IPR001734">
    <property type="entry name" value="Na/solute_symporter"/>
</dbReference>
<feature type="transmembrane region" description="Helical" evidence="13">
    <location>
        <begin position="353"/>
        <end position="375"/>
    </location>
</feature>
<keyword evidence="16" id="KW-1185">Reference proteome</keyword>
<dbReference type="InterPro" id="IPR007197">
    <property type="entry name" value="rSAM"/>
</dbReference>
<protein>
    <submittedName>
        <fullName evidence="15">PanF protein</fullName>
    </submittedName>
</protein>
<dbReference type="GO" id="GO:0015293">
    <property type="term" value="F:symporter activity"/>
    <property type="evidence" value="ECO:0007669"/>
    <property type="project" value="UniProtKB-KW"/>
</dbReference>
<evidence type="ECO:0000259" key="14">
    <source>
        <dbReference type="Pfam" id="PF04055"/>
    </source>
</evidence>
<evidence type="ECO:0000256" key="11">
    <source>
        <dbReference type="ARBA" id="ARBA00023201"/>
    </source>
</evidence>
<dbReference type="Pfam" id="PF04055">
    <property type="entry name" value="Radical_SAM"/>
    <property type="match status" value="1"/>
</dbReference>
<dbReference type="AlphaFoldDB" id="A0A812IP61"/>
<feature type="transmembrane region" description="Helical" evidence="13">
    <location>
        <begin position="479"/>
        <end position="501"/>
    </location>
</feature>
<dbReference type="InterPro" id="IPR038377">
    <property type="entry name" value="Na/Glc_symporter_sf"/>
</dbReference>
<dbReference type="GO" id="GO:0051536">
    <property type="term" value="F:iron-sulfur cluster binding"/>
    <property type="evidence" value="ECO:0007669"/>
    <property type="project" value="InterPro"/>
</dbReference>
<keyword evidence="8" id="KW-0915">Sodium</keyword>
<dbReference type="PANTHER" id="PTHR48086">
    <property type="entry name" value="SODIUM/PROLINE SYMPORTER-RELATED"/>
    <property type="match status" value="1"/>
</dbReference>
<dbReference type="PANTHER" id="PTHR48086:SF3">
    <property type="entry name" value="SODIUM_PROLINE SYMPORTER"/>
    <property type="match status" value="1"/>
</dbReference>
<keyword evidence="10 13" id="KW-0472">Membrane</keyword>
<feature type="transmembrane region" description="Helical" evidence="13">
    <location>
        <begin position="548"/>
        <end position="565"/>
    </location>
</feature>
<keyword evidence="3" id="KW-0813">Transport</keyword>
<evidence type="ECO:0000256" key="8">
    <source>
        <dbReference type="ARBA" id="ARBA00023053"/>
    </source>
</evidence>
<feature type="transmembrane region" description="Helical" evidence="13">
    <location>
        <begin position="445"/>
        <end position="467"/>
    </location>
</feature>
<dbReference type="InterPro" id="IPR050277">
    <property type="entry name" value="Sodium:Solute_Symporter"/>
</dbReference>
<reference evidence="15" key="1">
    <citation type="submission" date="2021-02" db="EMBL/GenBank/DDBJ databases">
        <authorList>
            <person name="Dougan E. K."/>
            <person name="Rhodes N."/>
            <person name="Thang M."/>
            <person name="Chan C."/>
        </authorList>
    </citation>
    <scope>NUCLEOTIDE SEQUENCE</scope>
</reference>
<evidence type="ECO:0000256" key="10">
    <source>
        <dbReference type="ARBA" id="ARBA00023136"/>
    </source>
</evidence>
<keyword evidence="4" id="KW-1003">Cell membrane</keyword>
<comment type="subcellular location">
    <subcellularLocation>
        <location evidence="1">Cell membrane</location>
        <topology evidence="1">Multi-pass membrane protein</topology>
    </subcellularLocation>
</comment>
<dbReference type="OrthoDB" id="5598160at2759"/>
<dbReference type="PROSITE" id="PS50283">
    <property type="entry name" value="NA_SOLUT_SYMP_3"/>
    <property type="match status" value="1"/>
</dbReference>
<organism evidence="15 16">
    <name type="scientific">Symbiodinium pilosum</name>
    <name type="common">Dinoflagellate</name>
    <dbReference type="NCBI Taxonomy" id="2952"/>
    <lineage>
        <taxon>Eukaryota</taxon>
        <taxon>Sar</taxon>
        <taxon>Alveolata</taxon>
        <taxon>Dinophyceae</taxon>
        <taxon>Suessiales</taxon>
        <taxon>Symbiodiniaceae</taxon>
        <taxon>Symbiodinium</taxon>
    </lineage>
</organism>
<dbReference type="SUPFAM" id="SSF102114">
    <property type="entry name" value="Radical SAM enzymes"/>
    <property type="match status" value="1"/>
</dbReference>
<dbReference type="Gene3D" id="3.80.30.30">
    <property type="match status" value="1"/>
</dbReference>
<evidence type="ECO:0000256" key="4">
    <source>
        <dbReference type="ARBA" id="ARBA00022475"/>
    </source>
</evidence>
<evidence type="ECO:0000256" key="5">
    <source>
        <dbReference type="ARBA" id="ARBA00022692"/>
    </source>
</evidence>
<accession>A0A812IP61</accession>
<feature type="transmembrane region" description="Helical" evidence="13">
    <location>
        <begin position="601"/>
        <end position="621"/>
    </location>
</feature>
<evidence type="ECO:0000256" key="1">
    <source>
        <dbReference type="ARBA" id="ARBA00004651"/>
    </source>
</evidence>
<feature type="domain" description="Radical SAM core" evidence="14">
    <location>
        <begin position="21"/>
        <end position="120"/>
    </location>
</feature>
<dbReference type="InterPro" id="IPR058240">
    <property type="entry name" value="rSAM_sf"/>
</dbReference>
<evidence type="ECO:0000256" key="12">
    <source>
        <dbReference type="RuleBase" id="RU362091"/>
    </source>
</evidence>
<evidence type="ECO:0000256" key="13">
    <source>
        <dbReference type="SAM" id="Phobius"/>
    </source>
</evidence>
<evidence type="ECO:0000256" key="7">
    <source>
        <dbReference type="ARBA" id="ARBA00022989"/>
    </source>
</evidence>
<gene>
    <name evidence="15" type="primary">panF</name>
    <name evidence="15" type="ORF">SPIL2461_LOCUS145</name>
</gene>
<dbReference type="Pfam" id="PF00474">
    <property type="entry name" value="SSF"/>
    <property type="match status" value="1"/>
</dbReference>
<comment type="caution">
    <text evidence="15">The sequence shown here is derived from an EMBL/GenBank/DDBJ whole genome shotgun (WGS) entry which is preliminary data.</text>
</comment>
<dbReference type="Proteomes" id="UP000649617">
    <property type="component" value="Unassembled WGS sequence"/>
</dbReference>
<name>A0A812IP61_SYMPI</name>
<comment type="similarity">
    <text evidence="2 12">Belongs to the sodium:solute symporter (SSF) (TC 2.A.21) family.</text>
</comment>
<feature type="transmembrane region" description="Helical" evidence="13">
    <location>
        <begin position="571"/>
        <end position="594"/>
    </location>
</feature>
<dbReference type="GO" id="GO:0005886">
    <property type="term" value="C:plasma membrane"/>
    <property type="evidence" value="ECO:0007669"/>
    <property type="project" value="UniProtKB-SubCell"/>
</dbReference>
<keyword evidence="11" id="KW-0739">Sodium transport</keyword>
<evidence type="ECO:0000256" key="6">
    <source>
        <dbReference type="ARBA" id="ARBA00022847"/>
    </source>
</evidence>
<feature type="transmembrane region" description="Helical" evidence="13">
    <location>
        <begin position="406"/>
        <end position="424"/>
    </location>
</feature>
<dbReference type="EMBL" id="CAJNIZ010000001">
    <property type="protein sequence ID" value="CAE7149561.1"/>
    <property type="molecule type" value="Genomic_DNA"/>
</dbReference>
<evidence type="ECO:0000256" key="3">
    <source>
        <dbReference type="ARBA" id="ARBA00022448"/>
    </source>
</evidence>
<keyword evidence="7 13" id="KW-1133">Transmembrane helix</keyword>
<feature type="transmembrane region" description="Helical" evidence="13">
    <location>
        <begin position="292"/>
        <end position="316"/>
    </location>
</feature>
<feature type="transmembrane region" description="Helical" evidence="13">
    <location>
        <begin position="213"/>
        <end position="236"/>
    </location>
</feature>
<dbReference type="GO" id="GO:0006814">
    <property type="term" value="P:sodium ion transport"/>
    <property type="evidence" value="ECO:0007669"/>
    <property type="project" value="UniProtKB-KW"/>
</dbReference>
<dbReference type="CDD" id="cd10322">
    <property type="entry name" value="SLC5sbd"/>
    <property type="match status" value="1"/>
</dbReference>
<proteinExistence type="inferred from homology"/>